<sequence>MFNHLQDLLAEIQERNQSEEILPHEEEFIEQIHYLSSWEKIFLEKRLYSLEWQVGSPHLFAILQKEGIFNISLFITSSNISNDDNILILNDLLEVEHSLLAEVILGAAAEIPQSEKLLCLLERCCDSALRDLLNDPQLKIPNYLEHLEGLLRDKEDLQHFRNLHLEVLISMEHSRVLEALKKQKIWAGEDVFEANKSLKELMGYVTKPQRESLDALLGQMTKTNFSGWKYSLGILRFILKTASMDDQLHVKKYVEGLFWKACIARNEQQFQICVLLAREMCYARAEEKKSTYLTWYKATVSEMSYKIQPEDFRTILTFLTDLIRVEEDPDFLDVHITSAVPAPPRCNEIVHEFKQISRIRRNELNPGIVQDEAGVLILDP</sequence>
<accession>A0A1B0CFY7</accession>
<evidence type="ECO:0000259" key="1">
    <source>
        <dbReference type="Pfam" id="PF15865"/>
    </source>
</evidence>
<dbReference type="EnsemblMetazoa" id="LLOJ003288-RA">
    <property type="protein sequence ID" value="LLOJ003288-PA"/>
    <property type="gene ID" value="LLOJ003288"/>
</dbReference>
<keyword evidence="3" id="KW-1185">Reference proteome</keyword>
<dbReference type="Pfam" id="PF15865">
    <property type="entry name" value="Fanconi_A_N"/>
    <property type="match status" value="1"/>
</dbReference>
<protein>
    <recommendedName>
        <fullName evidence="1">Fanconi anaemia group A protein N-terminal domain-containing protein</fullName>
    </recommendedName>
</protein>
<dbReference type="VEuPathDB" id="VectorBase:LLOJ003288"/>
<organism evidence="2 3">
    <name type="scientific">Lutzomyia longipalpis</name>
    <name type="common">Sand fly</name>
    <dbReference type="NCBI Taxonomy" id="7200"/>
    <lineage>
        <taxon>Eukaryota</taxon>
        <taxon>Metazoa</taxon>
        <taxon>Ecdysozoa</taxon>
        <taxon>Arthropoda</taxon>
        <taxon>Hexapoda</taxon>
        <taxon>Insecta</taxon>
        <taxon>Pterygota</taxon>
        <taxon>Neoptera</taxon>
        <taxon>Endopterygota</taxon>
        <taxon>Diptera</taxon>
        <taxon>Nematocera</taxon>
        <taxon>Psychodoidea</taxon>
        <taxon>Psychodidae</taxon>
        <taxon>Lutzomyia</taxon>
        <taxon>Lutzomyia</taxon>
    </lineage>
</organism>
<dbReference type="VEuPathDB" id="VectorBase:LLONM1_002534"/>
<dbReference type="AlphaFoldDB" id="A0A1B0CFY7"/>
<reference evidence="2" key="1">
    <citation type="submission" date="2020-05" db="UniProtKB">
        <authorList>
            <consortium name="EnsemblMetazoa"/>
        </authorList>
    </citation>
    <scope>IDENTIFICATION</scope>
    <source>
        <strain evidence="2">Jacobina</strain>
    </source>
</reference>
<name>A0A1B0CFY7_LUTLO</name>
<evidence type="ECO:0000313" key="3">
    <source>
        <dbReference type="Proteomes" id="UP000092461"/>
    </source>
</evidence>
<evidence type="ECO:0000313" key="2">
    <source>
        <dbReference type="EnsemblMetazoa" id="LLOJ003288-PA"/>
    </source>
</evidence>
<dbReference type="EMBL" id="AJWK01010561">
    <property type="status" value="NOT_ANNOTATED_CDS"/>
    <property type="molecule type" value="Genomic_DNA"/>
</dbReference>
<proteinExistence type="predicted"/>
<dbReference type="Proteomes" id="UP000092461">
    <property type="component" value="Unassembled WGS sequence"/>
</dbReference>
<feature type="domain" description="Fanconi anaemia group A protein N-terminal" evidence="1">
    <location>
        <begin position="59"/>
        <end position="364"/>
    </location>
</feature>
<dbReference type="InterPro" id="IPR031729">
    <property type="entry name" value="Fanconi_A_N"/>
</dbReference>
<dbReference type="EMBL" id="AJWK01010562">
    <property type="status" value="NOT_ANNOTATED_CDS"/>
    <property type="molecule type" value="Genomic_DNA"/>
</dbReference>